<feature type="signal peptide" evidence="10">
    <location>
        <begin position="1"/>
        <end position="22"/>
    </location>
</feature>
<feature type="chain" id="PRO_5040882968" description="histidine kinase" evidence="10">
    <location>
        <begin position="23"/>
        <end position="701"/>
    </location>
</feature>
<keyword evidence="4" id="KW-0547">Nucleotide-binding</keyword>
<dbReference type="GO" id="GO:0007234">
    <property type="term" value="P:osmosensory signaling via phosphorelay pathway"/>
    <property type="evidence" value="ECO:0007669"/>
    <property type="project" value="TreeGrafter"/>
</dbReference>
<evidence type="ECO:0000256" key="5">
    <source>
        <dbReference type="ARBA" id="ARBA00022777"/>
    </source>
</evidence>
<dbReference type="PANTHER" id="PTHR42878:SF7">
    <property type="entry name" value="SENSOR HISTIDINE KINASE GLRK"/>
    <property type="match status" value="1"/>
</dbReference>
<sequence>MKKILLTLLVSTALLSNIYAQSIPDLSGYKTTKDKLEALADLCDTLALAENVEREKVVSKYALKLAPANDWYYRSIFHYNLGFAYESADPDSSIYFHEQSLSDARRGKLPIRILTVLQRLLFSYYNTPGHTHKSDNALREMLASIDTTKNENSKASLYATIGNYYSVKGQYYTQIQYLLKGIAIKKKLIEQGVTKDREDVVVDLMSLSEIYIQMAQGEKGLYYGKEARKYIVAYKPYLNHHYKDMTDVYILLKQPGMAKIYYDSLAGMITPDNQNSGRRSNKIAADLTFADYYMSNKQLDSAAIFIKRANDLAPKWAGEFLMSQVNYMTGELYMAQKQYAKALPLLKAAEPNSTGLGLEIHAFLLQSLARCYAATGQWQQAYAYYDKYAPIRDSLYLESSRKSIADAEAQYQNKDKQQQIEMKNIQIDKAQKQRIWLISGLALLALSLVLLGIIYRNKRKNAAILDQKNKELAKLIAELEEANHTKAKLFSIISHDLRSPISQVYQFLKLQQLNPKLLSDLQKAELSEKIQTATGSLLETMEDLLLWSKTQMNQFKADIQPVDVSLIASQSLKLLQLNIDSKNLRVENNVPFGTMAQTDPYYLQAIIRNLLQNAVKASDENGLIRLGINGNENRLTFFIENGGKAFSEEDYQHILAQKDAGKGLSGLGLKLVDELSLKTGLRIEFQNPAESVTRSLVTFQM</sequence>
<feature type="coiled-coil region" evidence="8">
    <location>
        <begin position="397"/>
        <end position="433"/>
    </location>
</feature>
<keyword evidence="6 12" id="KW-0067">ATP-binding</keyword>
<feature type="domain" description="Histidine kinase" evidence="11">
    <location>
        <begin position="492"/>
        <end position="701"/>
    </location>
</feature>
<dbReference type="SUPFAM" id="SSF55874">
    <property type="entry name" value="ATPase domain of HSP90 chaperone/DNA topoisomerase II/histidine kinase"/>
    <property type="match status" value="1"/>
</dbReference>
<dbReference type="InterPro" id="IPR003661">
    <property type="entry name" value="HisK_dim/P_dom"/>
</dbReference>
<evidence type="ECO:0000256" key="6">
    <source>
        <dbReference type="ARBA" id="ARBA00022840"/>
    </source>
</evidence>
<proteinExistence type="predicted"/>
<gene>
    <name evidence="12" type="ORF">L0661_12970</name>
</gene>
<dbReference type="GO" id="GO:0030295">
    <property type="term" value="F:protein kinase activator activity"/>
    <property type="evidence" value="ECO:0007669"/>
    <property type="project" value="TreeGrafter"/>
</dbReference>
<evidence type="ECO:0000259" key="11">
    <source>
        <dbReference type="PROSITE" id="PS50109"/>
    </source>
</evidence>
<dbReference type="Gene3D" id="1.25.40.10">
    <property type="entry name" value="Tetratricopeptide repeat domain"/>
    <property type="match status" value="2"/>
</dbReference>
<dbReference type="InterPro" id="IPR003594">
    <property type="entry name" value="HATPase_dom"/>
</dbReference>
<dbReference type="SUPFAM" id="SSF47384">
    <property type="entry name" value="Homodimeric domain of signal transducing histidine kinase"/>
    <property type="match status" value="1"/>
</dbReference>
<keyword evidence="8" id="KW-0175">Coiled coil</keyword>
<dbReference type="SMART" id="SM00387">
    <property type="entry name" value="HATPase_c"/>
    <property type="match status" value="1"/>
</dbReference>
<dbReference type="SMART" id="SM00388">
    <property type="entry name" value="HisKA"/>
    <property type="match status" value="1"/>
</dbReference>
<dbReference type="EMBL" id="JAKFFV010000007">
    <property type="protein sequence ID" value="MCF2499228.1"/>
    <property type="molecule type" value="Genomic_DNA"/>
</dbReference>
<keyword evidence="5" id="KW-0418">Kinase</keyword>
<comment type="caution">
    <text evidence="12">The sequence shown here is derived from an EMBL/GenBank/DDBJ whole genome shotgun (WGS) entry which is preliminary data.</text>
</comment>
<dbReference type="AlphaFoldDB" id="A0A9X1QCB8"/>
<evidence type="ECO:0000256" key="4">
    <source>
        <dbReference type="ARBA" id="ARBA00022741"/>
    </source>
</evidence>
<evidence type="ECO:0000256" key="10">
    <source>
        <dbReference type="SAM" id="SignalP"/>
    </source>
</evidence>
<reference evidence="12" key="1">
    <citation type="submission" date="2022-01" db="EMBL/GenBank/DDBJ databases">
        <title>Novel species in genus Dyadobacter.</title>
        <authorList>
            <person name="Ma C."/>
        </authorList>
    </citation>
    <scope>NUCLEOTIDE SEQUENCE</scope>
    <source>
        <strain evidence="12">CY357</strain>
    </source>
</reference>
<dbReference type="CDD" id="cd00082">
    <property type="entry name" value="HisKA"/>
    <property type="match status" value="1"/>
</dbReference>
<evidence type="ECO:0000256" key="1">
    <source>
        <dbReference type="ARBA" id="ARBA00000085"/>
    </source>
</evidence>
<dbReference type="PANTHER" id="PTHR42878">
    <property type="entry name" value="TWO-COMPONENT HISTIDINE KINASE"/>
    <property type="match status" value="1"/>
</dbReference>
<evidence type="ECO:0000313" key="12">
    <source>
        <dbReference type="EMBL" id="MCF2499228.1"/>
    </source>
</evidence>
<dbReference type="RefSeq" id="WP_235178099.1">
    <property type="nucleotide sequence ID" value="NZ_JAKFFV010000007.1"/>
</dbReference>
<dbReference type="Gene3D" id="1.10.287.130">
    <property type="match status" value="1"/>
</dbReference>
<organism evidence="12 13">
    <name type="scientific">Dyadobacter chenhuakuii</name>
    <dbReference type="NCBI Taxonomy" id="2909339"/>
    <lineage>
        <taxon>Bacteria</taxon>
        <taxon>Pseudomonadati</taxon>
        <taxon>Bacteroidota</taxon>
        <taxon>Cytophagia</taxon>
        <taxon>Cytophagales</taxon>
        <taxon>Spirosomataceae</taxon>
        <taxon>Dyadobacter</taxon>
    </lineage>
</organism>
<protein>
    <recommendedName>
        <fullName evidence="2">histidine kinase</fullName>
        <ecNumber evidence="2">2.7.13.3</ecNumber>
    </recommendedName>
</protein>
<keyword evidence="10" id="KW-0732">Signal</keyword>
<dbReference type="InterPro" id="IPR036890">
    <property type="entry name" value="HATPase_C_sf"/>
</dbReference>
<dbReference type="Proteomes" id="UP001139411">
    <property type="component" value="Unassembled WGS sequence"/>
</dbReference>
<evidence type="ECO:0000256" key="2">
    <source>
        <dbReference type="ARBA" id="ARBA00012438"/>
    </source>
</evidence>
<dbReference type="EC" id="2.7.13.3" evidence="2"/>
<dbReference type="Gene3D" id="3.30.565.10">
    <property type="entry name" value="Histidine kinase-like ATPase, C-terminal domain"/>
    <property type="match status" value="1"/>
</dbReference>
<keyword evidence="9" id="KW-0472">Membrane</keyword>
<keyword evidence="9" id="KW-0812">Transmembrane</keyword>
<dbReference type="InterPro" id="IPR005467">
    <property type="entry name" value="His_kinase_dom"/>
</dbReference>
<dbReference type="SUPFAM" id="SSF48452">
    <property type="entry name" value="TPR-like"/>
    <property type="match status" value="1"/>
</dbReference>
<dbReference type="InterPro" id="IPR011990">
    <property type="entry name" value="TPR-like_helical_dom_sf"/>
</dbReference>
<keyword evidence="3" id="KW-0808">Transferase</keyword>
<dbReference type="PROSITE" id="PS50109">
    <property type="entry name" value="HIS_KIN"/>
    <property type="match status" value="1"/>
</dbReference>
<evidence type="ECO:0000256" key="3">
    <source>
        <dbReference type="ARBA" id="ARBA00022679"/>
    </source>
</evidence>
<keyword evidence="7" id="KW-0902">Two-component regulatory system</keyword>
<feature type="transmembrane region" description="Helical" evidence="9">
    <location>
        <begin position="435"/>
        <end position="455"/>
    </location>
</feature>
<keyword evidence="9" id="KW-1133">Transmembrane helix</keyword>
<evidence type="ECO:0000256" key="9">
    <source>
        <dbReference type="SAM" id="Phobius"/>
    </source>
</evidence>
<evidence type="ECO:0000256" key="7">
    <source>
        <dbReference type="ARBA" id="ARBA00023012"/>
    </source>
</evidence>
<comment type="catalytic activity">
    <reaction evidence="1">
        <text>ATP + protein L-histidine = ADP + protein N-phospho-L-histidine.</text>
        <dbReference type="EC" id="2.7.13.3"/>
    </reaction>
</comment>
<dbReference type="Pfam" id="PF02518">
    <property type="entry name" value="HATPase_c"/>
    <property type="match status" value="1"/>
</dbReference>
<dbReference type="GO" id="GO:0000156">
    <property type="term" value="F:phosphorelay response regulator activity"/>
    <property type="evidence" value="ECO:0007669"/>
    <property type="project" value="TreeGrafter"/>
</dbReference>
<evidence type="ECO:0000313" key="13">
    <source>
        <dbReference type="Proteomes" id="UP001139411"/>
    </source>
</evidence>
<accession>A0A9X1QCB8</accession>
<dbReference type="InterPro" id="IPR036097">
    <property type="entry name" value="HisK_dim/P_sf"/>
</dbReference>
<dbReference type="GO" id="GO:0005524">
    <property type="term" value="F:ATP binding"/>
    <property type="evidence" value="ECO:0007669"/>
    <property type="project" value="UniProtKB-KW"/>
</dbReference>
<evidence type="ECO:0000256" key="8">
    <source>
        <dbReference type="SAM" id="Coils"/>
    </source>
</evidence>
<dbReference type="GO" id="GO:0000155">
    <property type="term" value="F:phosphorelay sensor kinase activity"/>
    <property type="evidence" value="ECO:0007669"/>
    <property type="project" value="InterPro"/>
</dbReference>
<dbReference type="InterPro" id="IPR050351">
    <property type="entry name" value="BphY/WalK/GraS-like"/>
</dbReference>
<name>A0A9X1QCB8_9BACT</name>